<evidence type="ECO:0000313" key="3">
    <source>
        <dbReference type="Proteomes" id="UP001356170"/>
    </source>
</evidence>
<dbReference type="Proteomes" id="UP001356170">
    <property type="component" value="Unassembled WGS sequence"/>
</dbReference>
<name>A0ABU7UXK0_9GAMM</name>
<reference evidence="2 3" key="1">
    <citation type="submission" date="2024-01" db="EMBL/GenBank/DDBJ databases">
        <title>Novel species of the genus Luteimonas isolated from rivers.</title>
        <authorList>
            <person name="Lu H."/>
        </authorList>
    </citation>
    <scope>NUCLEOTIDE SEQUENCE [LARGE SCALE GENOMIC DNA]</scope>
    <source>
        <strain evidence="2 3">FXH3W</strain>
    </source>
</reference>
<evidence type="ECO:0000256" key="1">
    <source>
        <dbReference type="ARBA" id="ARBA00023125"/>
    </source>
</evidence>
<dbReference type="EMBL" id="JAZHBO010000001">
    <property type="protein sequence ID" value="MEF2154733.1"/>
    <property type="molecule type" value="Genomic_DNA"/>
</dbReference>
<protein>
    <recommendedName>
        <fullName evidence="4">AraC family transcriptional regulator</fullName>
    </recommendedName>
</protein>
<organism evidence="2 3">
    <name type="scientific">Aquilutibacter rugosus</name>
    <dbReference type="NCBI Taxonomy" id="3115820"/>
    <lineage>
        <taxon>Bacteria</taxon>
        <taxon>Pseudomonadati</taxon>
        <taxon>Pseudomonadota</taxon>
        <taxon>Gammaproteobacteria</taxon>
        <taxon>Lysobacterales</taxon>
        <taxon>Lysobacteraceae</taxon>
        <taxon>Aquilutibacter</taxon>
    </lineage>
</organism>
<evidence type="ECO:0008006" key="4">
    <source>
        <dbReference type="Google" id="ProtNLM"/>
    </source>
</evidence>
<gene>
    <name evidence="2" type="ORF">V3390_00540</name>
</gene>
<dbReference type="PANTHER" id="PTHR47894">
    <property type="entry name" value="HTH-TYPE TRANSCRIPTIONAL REGULATOR GADX"/>
    <property type="match status" value="1"/>
</dbReference>
<sequence length="303" mass="33207">MTGAQAPTVFAETPCIPASGLPSAFLQMAAMRGHDPLSLLAGTGLFAGDWVDPQRQMSPVQFERLLTNLVHAQHGEDMAFLVGARHAQMADAPLWSPVVWQGAGATWIALTGSQRGGDLPAWQAEAFAGMMRERLRPLLPAGTALQFYFRHAMPRYLEQYHAHLGENLTFSAPANLIRADAYVDLLTPPAVAFLCRLRALLDTSPPADLPLCAAHFGFSVATMKRRLKAQGTHFQQQLDEARRLQLLRAVTAFGDPATAPQPTAFAFSTDPSNRNREQRRLTGLTALQLRHLLIGYAGERVEY</sequence>
<evidence type="ECO:0000313" key="2">
    <source>
        <dbReference type="EMBL" id="MEF2154733.1"/>
    </source>
</evidence>
<comment type="caution">
    <text evidence="2">The sequence shown here is derived from an EMBL/GenBank/DDBJ whole genome shotgun (WGS) entry which is preliminary data.</text>
</comment>
<proteinExistence type="predicted"/>
<dbReference type="PANTHER" id="PTHR47894:SF4">
    <property type="entry name" value="HTH-TYPE TRANSCRIPTIONAL REGULATOR GADX"/>
    <property type="match status" value="1"/>
</dbReference>
<keyword evidence="1" id="KW-0238">DNA-binding</keyword>
<accession>A0ABU7UXK0</accession>
<dbReference type="RefSeq" id="WP_331702895.1">
    <property type="nucleotide sequence ID" value="NZ_JAZHBO010000001.1"/>
</dbReference>
<keyword evidence="3" id="KW-1185">Reference proteome</keyword>